<organism evidence="4 5">
    <name type="scientific">Speluncibacter jeojiensis</name>
    <dbReference type="NCBI Taxonomy" id="2710754"/>
    <lineage>
        <taxon>Bacteria</taxon>
        <taxon>Bacillati</taxon>
        <taxon>Actinomycetota</taxon>
        <taxon>Actinomycetes</taxon>
        <taxon>Mycobacteriales</taxon>
        <taxon>Speluncibacteraceae</taxon>
        <taxon>Speluncibacter</taxon>
    </lineage>
</organism>
<evidence type="ECO:0000259" key="3">
    <source>
        <dbReference type="SMART" id="SM00563"/>
    </source>
</evidence>
<evidence type="ECO:0000313" key="5">
    <source>
        <dbReference type="Proteomes" id="UP001152755"/>
    </source>
</evidence>
<dbReference type="GO" id="GO:0003841">
    <property type="term" value="F:1-acylglycerol-3-phosphate O-acyltransferase activity"/>
    <property type="evidence" value="ECO:0007669"/>
    <property type="project" value="TreeGrafter"/>
</dbReference>
<dbReference type="AlphaFoldDB" id="A0A9X4LWW5"/>
<dbReference type="InterPro" id="IPR023214">
    <property type="entry name" value="HAD_sf"/>
</dbReference>
<dbReference type="GO" id="GO:0016787">
    <property type="term" value="F:hydrolase activity"/>
    <property type="evidence" value="ECO:0007669"/>
    <property type="project" value="UniProtKB-KW"/>
</dbReference>
<keyword evidence="4" id="KW-0378">Hydrolase</keyword>
<dbReference type="Gene3D" id="1.20.1440.100">
    <property type="entry name" value="SG protein - dephosphorylation function"/>
    <property type="match status" value="1"/>
</dbReference>
<sequence>MSTVDRLHEAVAAAPPGPGTLAFFDLDGTLISGYSASVVYRDRLRRFDISVSELLRTTGAALDTRLRGADVDRLMRIGVESLRGRMDDEMREWGQRLFRQEIASMIYPEVRGLLAAHRRAGHRVVMATSATPYQAQSVAEDLDIPDVLCTRLEVQNGMLTGGLSSPPLWGRAKADVVRTHAAECDASLQDCFAYSNGGEDVPMLEAVGHPVALNPDRTLRAVAHRRHWPAVSLRRPQRGATPVSTARTATAMGALMTTAAAGAAFGLLSRNRQSAANLVGTVGPGVALTICGIDVEVTGREKVDAARPAVFMFNHQSSLDLLVLGDVIRRDVTGVAKQEASRDPRFIPVGALLDVAYIDRSDTTRAKAALAPAVDKLRAGVSLAISPEGTRSPTPRLGRFKKGGFHLALQAGVPIVPIVIHDAGELMWRNSLVAHAGTVHVTVLDPVRTEGWTVDELDDRVRQVRGLFEDCLHAGHR</sequence>
<dbReference type="SUPFAM" id="SSF69593">
    <property type="entry name" value="Glycerol-3-phosphate (1)-acyltransferase"/>
    <property type="match status" value="1"/>
</dbReference>
<gene>
    <name evidence="4" type="ORF">NVS88_00935</name>
</gene>
<dbReference type="Gene3D" id="3.40.50.1000">
    <property type="entry name" value="HAD superfamily/HAD-like"/>
    <property type="match status" value="1"/>
</dbReference>
<dbReference type="NCBIfam" id="TIGR01488">
    <property type="entry name" value="HAD-SF-IB"/>
    <property type="match status" value="1"/>
</dbReference>
<dbReference type="InterPro" id="IPR036412">
    <property type="entry name" value="HAD-like_sf"/>
</dbReference>
<dbReference type="PANTHER" id="PTHR10434:SF66">
    <property type="entry name" value="PHOSPHOLIPID_GLYCEROL ACYLTRANSFERASE DOMAIN-CONTAINING PROTEIN"/>
    <property type="match status" value="1"/>
</dbReference>
<dbReference type="Proteomes" id="UP001152755">
    <property type="component" value="Unassembled WGS sequence"/>
</dbReference>
<keyword evidence="1" id="KW-0808">Transferase</keyword>
<dbReference type="PANTHER" id="PTHR10434">
    <property type="entry name" value="1-ACYL-SN-GLYCEROL-3-PHOSPHATE ACYLTRANSFERASE"/>
    <property type="match status" value="1"/>
</dbReference>
<name>A0A9X4LWW5_9ACTN</name>
<dbReference type="CDD" id="cd02612">
    <property type="entry name" value="HAD_PGPPase"/>
    <property type="match status" value="1"/>
</dbReference>
<dbReference type="CDD" id="cd07989">
    <property type="entry name" value="LPLAT_AGPAT-like"/>
    <property type="match status" value="1"/>
</dbReference>
<protein>
    <submittedName>
        <fullName evidence="4">HAD-IB family hydrolase</fullName>
    </submittedName>
</protein>
<dbReference type="EMBL" id="JANRHA010000001">
    <property type="protein sequence ID" value="MDG3013121.1"/>
    <property type="molecule type" value="Genomic_DNA"/>
</dbReference>
<dbReference type="Pfam" id="PF12710">
    <property type="entry name" value="HAD"/>
    <property type="match status" value="1"/>
</dbReference>
<dbReference type="InterPro" id="IPR002123">
    <property type="entry name" value="Plipid/glycerol_acylTrfase"/>
</dbReference>
<dbReference type="SMART" id="SM00563">
    <property type="entry name" value="PlsC"/>
    <property type="match status" value="1"/>
</dbReference>
<evidence type="ECO:0000313" key="4">
    <source>
        <dbReference type="EMBL" id="MDG3013121.1"/>
    </source>
</evidence>
<dbReference type="Pfam" id="PF01553">
    <property type="entry name" value="Acyltransferase"/>
    <property type="match status" value="1"/>
</dbReference>
<dbReference type="SUPFAM" id="SSF56784">
    <property type="entry name" value="HAD-like"/>
    <property type="match status" value="1"/>
</dbReference>
<keyword evidence="5" id="KW-1185">Reference proteome</keyword>
<comment type="caution">
    <text evidence="4">The sequence shown here is derived from an EMBL/GenBank/DDBJ whole genome shotgun (WGS) entry which is preliminary data.</text>
</comment>
<reference evidence="4" key="1">
    <citation type="submission" date="2022-08" db="EMBL/GenBank/DDBJ databases">
        <title>Genome analysis of Corynebacteriales strain.</title>
        <authorList>
            <person name="Lee S.D."/>
        </authorList>
    </citation>
    <scope>NUCLEOTIDE SEQUENCE</scope>
    <source>
        <strain evidence="4">D3-21</strain>
    </source>
</reference>
<dbReference type="GO" id="GO:0006654">
    <property type="term" value="P:phosphatidic acid biosynthetic process"/>
    <property type="evidence" value="ECO:0007669"/>
    <property type="project" value="TreeGrafter"/>
</dbReference>
<dbReference type="InterPro" id="IPR006385">
    <property type="entry name" value="HAD_hydro_SerB1"/>
</dbReference>
<feature type="domain" description="Phospholipid/glycerol acyltransferase" evidence="3">
    <location>
        <begin position="309"/>
        <end position="423"/>
    </location>
</feature>
<accession>A0A9X4LWW5</accession>
<dbReference type="NCBIfam" id="TIGR01490">
    <property type="entry name" value="HAD-SF-IB-hyp1"/>
    <property type="match status" value="1"/>
</dbReference>
<evidence type="ECO:0000256" key="1">
    <source>
        <dbReference type="ARBA" id="ARBA00022679"/>
    </source>
</evidence>
<keyword evidence="2" id="KW-0012">Acyltransferase</keyword>
<dbReference type="RefSeq" id="WP_332518933.1">
    <property type="nucleotide sequence ID" value="NZ_JANRHA010000001.1"/>
</dbReference>
<evidence type="ECO:0000256" key="2">
    <source>
        <dbReference type="ARBA" id="ARBA00023315"/>
    </source>
</evidence>
<proteinExistence type="predicted"/>